<sequence>MTSKVYLLDFYCYKPPEELVVSMVDVDVAWNERRKHEGSIFTKGNNISAEDAAKADAEAQDIIDFQYRVWQRAGLSDNATYLPKAIHPKFCGNNPRTDMDAAAEECRMAVCGAVEGVLKQTGLRATDIDILISTCSIYCPTPSMASMIVNAFKMRKDIEAWHLGGMGCANGVVAVNLAADLLKAHPGKIALFVTNETTTPCFYKGRDKHRLVTNVLFRMGAAASILTNKPSLARKAKYSLEHRVRVHMGASDPAYKCIWYGPDSEGLNGIYLGLDVVKEASKGLTLAMTKIGRYVLNFDQMLAWVWNYIQRVVLKKTDVPPYSPSFAECIQHFLIHAGGAKVLDGIGTNLKLTEAHLWPSRAVLRYFGNISSSTTWYTLACIESLRGVRKGDKVLMVGVGSGIKCGVCVWKAQRDIEDVHEAWRMRAEAGDRVRLADVRHGGLHVGLRLLSLAILALLLALLYRVFVAAGGLPSLDSLPIPGKSAFQKYFA</sequence>
<dbReference type="InterPro" id="IPR012328">
    <property type="entry name" value="Chalcone/stilbene_synt_C"/>
</dbReference>
<keyword evidence="2" id="KW-0812">Transmembrane</keyword>
<dbReference type="PANTHER" id="PTHR31561">
    <property type="entry name" value="3-KETOACYL-COA SYNTHASE"/>
    <property type="match status" value="1"/>
</dbReference>
<accession>A0A150H2I5</accession>
<evidence type="ECO:0000259" key="3">
    <source>
        <dbReference type="Pfam" id="PF02797"/>
    </source>
</evidence>
<dbReference type="UniPathway" id="UPA00094"/>
<evidence type="ECO:0000256" key="1">
    <source>
        <dbReference type="PIRNR" id="PIRNR036417"/>
    </source>
</evidence>
<comment type="caution">
    <text evidence="5">The sequence shown here is derived from an EMBL/GenBank/DDBJ whole genome shotgun (WGS) entry which is preliminary data.</text>
</comment>
<dbReference type="AlphaFoldDB" id="A0A150H2I5"/>
<keyword evidence="2" id="KW-0472">Membrane</keyword>
<dbReference type="PIRSF" id="PIRSF036417">
    <property type="entry name" value="3-ktacl-CoA_syn"/>
    <property type="match status" value="1"/>
</dbReference>
<dbReference type="Pfam" id="PF02797">
    <property type="entry name" value="Chal_sti_synt_C"/>
    <property type="match status" value="1"/>
</dbReference>
<dbReference type="Proteomes" id="UP000075714">
    <property type="component" value="Unassembled WGS sequence"/>
</dbReference>
<dbReference type="InterPro" id="IPR012392">
    <property type="entry name" value="3-ktacl-CoA_syn"/>
</dbReference>
<dbReference type="Pfam" id="PF08392">
    <property type="entry name" value="FAE1_CUT1_RppA"/>
    <property type="match status" value="1"/>
</dbReference>
<feature type="domain" description="FAE" evidence="4">
    <location>
        <begin position="4"/>
        <end position="311"/>
    </location>
</feature>
<reference evidence="6" key="1">
    <citation type="journal article" date="2016" name="Nat. Commun.">
        <title>The Gonium pectorale genome demonstrates co-option of cell cycle regulation during the evolution of multicellularity.</title>
        <authorList>
            <person name="Hanschen E.R."/>
            <person name="Marriage T.N."/>
            <person name="Ferris P.J."/>
            <person name="Hamaji T."/>
            <person name="Toyoda A."/>
            <person name="Fujiyama A."/>
            <person name="Neme R."/>
            <person name="Noguchi H."/>
            <person name="Minakuchi Y."/>
            <person name="Suzuki M."/>
            <person name="Kawai-Toyooka H."/>
            <person name="Smith D.R."/>
            <person name="Sparks H."/>
            <person name="Anderson J."/>
            <person name="Bakaric R."/>
            <person name="Luria V."/>
            <person name="Karger A."/>
            <person name="Kirschner M.W."/>
            <person name="Durand P.M."/>
            <person name="Michod R.E."/>
            <person name="Nozaki H."/>
            <person name="Olson B.J."/>
        </authorList>
    </citation>
    <scope>NUCLEOTIDE SEQUENCE [LARGE SCALE GENOMIC DNA]</scope>
    <source>
        <strain evidence="6">NIES-2863</strain>
    </source>
</reference>
<dbReference type="InterPro" id="IPR013601">
    <property type="entry name" value="FAE1_typ3_polyketide_synth"/>
</dbReference>
<dbReference type="SUPFAM" id="SSF53901">
    <property type="entry name" value="Thiolase-like"/>
    <property type="match status" value="2"/>
</dbReference>
<keyword evidence="1" id="KW-0012">Acyltransferase</keyword>
<dbReference type="GO" id="GO:0016020">
    <property type="term" value="C:membrane"/>
    <property type="evidence" value="ECO:0007669"/>
    <property type="project" value="InterPro"/>
</dbReference>
<evidence type="ECO:0000259" key="4">
    <source>
        <dbReference type="Pfam" id="PF08392"/>
    </source>
</evidence>
<dbReference type="STRING" id="33097.A0A150H2I5"/>
<evidence type="ECO:0000313" key="6">
    <source>
        <dbReference type="Proteomes" id="UP000075714"/>
    </source>
</evidence>
<keyword evidence="6" id="KW-1185">Reference proteome</keyword>
<feature type="transmembrane region" description="Helical" evidence="2">
    <location>
        <begin position="449"/>
        <end position="469"/>
    </location>
</feature>
<comment type="similarity">
    <text evidence="1">Belongs to the thiolase-like superfamily. Chalcone/stilbene synthases family.</text>
</comment>
<evidence type="ECO:0000256" key="2">
    <source>
        <dbReference type="SAM" id="Phobius"/>
    </source>
</evidence>
<feature type="domain" description="Chalcone/stilbene synthase C-terminal" evidence="3">
    <location>
        <begin position="333"/>
        <end position="385"/>
    </location>
</feature>
<dbReference type="Gene3D" id="3.40.47.10">
    <property type="match status" value="1"/>
</dbReference>
<dbReference type="EMBL" id="LSYV01000002">
    <property type="protein sequence ID" value="KXZ56245.1"/>
    <property type="molecule type" value="Genomic_DNA"/>
</dbReference>
<keyword evidence="1" id="KW-0808">Transferase</keyword>
<dbReference type="EC" id="2.3.1.-" evidence="1"/>
<gene>
    <name evidence="5" type="ORF">GPECTOR_1g213</name>
</gene>
<dbReference type="OrthoDB" id="329835at2759"/>
<keyword evidence="2" id="KW-1133">Transmembrane helix</keyword>
<dbReference type="GO" id="GO:0006633">
    <property type="term" value="P:fatty acid biosynthetic process"/>
    <property type="evidence" value="ECO:0007669"/>
    <property type="project" value="UniProtKB-UniPathway"/>
</dbReference>
<name>A0A150H2I5_GONPE</name>
<protein>
    <recommendedName>
        <fullName evidence="1">3-ketoacyl-CoA synthase</fullName>
        <ecNumber evidence="1">2.3.1.-</ecNumber>
    </recommendedName>
</protein>
<dbReference type="InterPro" id="IPR016039">
    <property type="entry name" value="Thiolase-like"/>
</dbReference>
<organism evidence="5 6">
    <name type="scientific">Gonium pectorale</name>
    <name type="common">Green alga</name>
    <dbReference type="NCBI Taxonomy" id="33097"/>
    <lineage>
        <taxon>Eukaryota</taxon>
        <taxon>Viridiplantae</taxon>
        <taxon>Chlorophyta</taxon>
        <taxon>core chlorophytes</taxon>
        <taxon>Chlorophyceae</taxon>
        <taxon>CS clade</taxon>
        <taxon>Chlamydomonadales</taxon>
        <taxon>Volvocaceae</taxon>
        <taxon>Gonium</taxon>
    </lineage>
</organism>
<proteinExistence type="inferred from homology"/>
<comment type="pathway">
    <text evidence="1">Lipid metabolism; fatty acid biosynthesis.</text>
</comment>
<evidence type="ECO:0000313" key="5">
    <source>
        <dbReference type="EMBL" id="KXZ56245.1"/>
    </source>
</evidence>
<dbReference type="GO" id="GO:0016747">
    <property type="term" value="F:acyltransferase activity, transferring groups other than amino-acyl groups"/>
    <property type="evidence" value="ECO:0007669"/>
    <property type="project" value="InterPro"/>
</dbReference>
<dbReference type="CDD" id="cd00831">
    <property type="entry name" value="CHS_like"/>
    <property type="match status" value="1"/>
</dbReference>